<dbReference type="Proteomes" id="UP000176902">
    <property type="component" value="Unassembled WGS sequence"/>
</dbReference>
<gene>
    <name evidence="5" type="primary">rnj</name>
    <name evidence="10" type="ORF">A3C59_04545</name>
</gene>
<keyword evidence="8" id="KW-0479">Metal-binding</keyword>
<evidence type="ECO:0000256" key="1">
    <source>
        <dbReference type="ARBA" id="ARBA00022490"/>
    </source>
</evidence>
<evidence type="ECO:0000256" key="4">
    <source>
        <dbReference type="ARBA" id="ARBA00022884"/>
    </source>
</evidence>
<evidence type="ECO:0000256" key="7">
    <source>
        <dbReference type="PIRSR" id="PIRSR004803-2"/>
    </source>
</evidence>
<evidence type="ECO:0000256" key="3">
    <source>
        <dbReference type="ARBA" id="ARBA00022839"/>
    </source>
</evidence>
<comment type="cofactor">
    <cofactor evidence="8">
        <name>Ca(2+)</name>
        <dbReference type="ChEBI" id="CHEBI:29108"/>
    </cofactor>
    <text evidence="8">Binds 1 Ca(2+) cation per subunit. Seen in 1 crystal structure, it is not clear if it is physiologically important.</text>
</comment>
<feature type="active site" description="Proton acceptor" evidence="6">
    <location>
        <position position="370"/>
    </location>
</feature>
<evidence type="ECO:0000313" key="11">
    <source>
        <dbReference type="Proteomes" id="UP000176902"/>
    </source>
</evidence>
<keyword evidence="2 5" id="KW-0540">Nuclease</keyword>
<comment type="caution">
    <text evidence="10">The sequence shown here is derived from an EMBL/GenBank/DDBJ whole genome shotgun (WGS) entry which is preliminary data.</text>
</comment>
<feature type="binding site" evidence="8">
    <location>
        <position position="80"/>
    </location>
    <ligand>
        <name>Zn(2+)</name>
        <dbReference type="ChEBI" id="CHEBI:29105"/>
        <label>1</label>
        <note>catalytic</note>
    </ligand>
</feature>
<organism evidence="10 11">
    <name type="scientific">Candidatus Daviesbacteria bacterium RIFCSPHIGHO2_02_FULL_36_13</name>
    <dbReference type="NCBI Taxonomy" id="1797768"/>
    <lineage>
        <taxon>Bacteria</taxon>
        <taxon>Candidatus Daviesiibacteriota</taxon>
    </lineage>
</organism>
<dbReference type="Pfam" id="PF00753">
    <property type="entry name" value="Lactamase_B"/>
    <property type="match status" value="1"/>
</dbReference>
<feature type="binding site" evidence="8">
    <location>
        <position position="75"/>
    </location>
    <ligand>
        <name>Zn(2+)</name>
        <dbReference type="ChEBI" id="CHEBI:29105"/>
        <label>1</label>
        <note>catalytic</note>
    </ligand>
</feature>
<keyword evidence="5" id="KW-0698">rRNA processing</keyword>
<keyword evidence="1 5" id="KW-0963">Cytoplasm</keyword>
<sequence length="556" mass="61048">MPQVAGGQSLKLIPLGGVGDVTKNMYVYEYGNDIILVDCGVGFPDEGMPGVDLVIPDISYLRDKKEKIRGILITHGHEDHIGGLPYLWPELQVPIYTQKLTAGFIRAKFTEHNLPKEKINELKITDTLELGVFKISFYQVSHSIPDSTGIVIRTPVGTIIHQADFKIDWTPVSGQVTDVGAVASLGEEGVLLMMLDCLRVEKPGFNKSEKSIESSFEKAGLETPGKLLITMTSSNVSRMQQAINVAEKAGRKVAIVGRSFENNFQVARDLGYLDIPPGIVVAPDAINSFAGEKMLILIAGAQGQAESSLSRAANEDHRFVKLKEGDSVVFSADPIPSTESAQSALIDKLSRIGVNVYYSAITSDLHVSGHAALEELRLMVNLAKAKFLFPIGGTFKHMRAFSKMAQDLGYAQQNVLLPEDGDILEVRADSIKLTGRVEVQNVYVDGLGVGDVGHVILRDRTRLSEEGLVVVVVTVDQHSGKLTSDVDIISRGFVFEEMAKEIMDEARDLVKKSVEKHANKSPDWRFLRKVIEDELGKFLYSQTERRPLVLPVIVEN</sequence>
<dbReference type="GO" id="GO:0008270">
    <property type="term" value="F:zinc ion binding"/>
    <property type="evidence" value="ECO:0007669"/>
    <property type="project" value="InterPro"/>
</dbReference>
<dbReference type="InterPro" id="IPR042173">
    <property type="entry name" value="RNase_J_2"/>
</dbReference>
<proteinExistence type="inferred from homology"/>
<dbReference type="GO" id="GO:0006364">
    <property type="term" value="P:rRNA processing"/>
    <property type="evidence" value="ECO:0007669"/>
    <property type="project" value="UniProtKB-UniRule"/>
</dbReference>
<dbReference type="PANTHER" id="PTHR43694">
    <property type="entry name" value="RIBONUCLEASE J"/>
    <property type="match status" value="1"/>
</dbReference>
<reference evidence="10 11" key="1">
    <citation type="journal article" date="2016" name="Nat. Commun.">
        <title>Thousands of microbial genomes shed light on interconnected biogeochemical processes in an aquifer system.</title>
        <authorList>
            <person name="Anantharaman K."/>
            <person name="Brown C.T."/>
            <person name="Hug L.A."/>
            <person name="Sharon I."/>
            <person name="Castelle C.J."/>
            <person name="Probst A.J."/>
            <person name="Thomas B.C."/>
            <person name="Singh A."/>
            <person name="Wilkins M.J."/>
            <person name="Karaoz U."/>
            <person name="Brodie E.L."/>
            <person name="Williams K.H."/>
            <person name="Hubbard S.S."/>
            <person name="Banfield J.F."/>
        </authorList>
    </citation>
    <scope>NUCLEOTIDE SEQUENCE [LARGE SCALE GENOMIC DNA]</scope>
</reference>
<dbReference type="CDD" id="cd07714">
    <property type="entry name" value="RNaseJ_MBL-fold"/>
    <property type="match status" value="1"/>
</dbReference>
<feature type="binding site" evidence="8">
    <location>
        <position position="50"/>
    </location>
    <ligand>
        <name>Ca(2+)</name>
        <dbReference type="ChEBI" id="CHEBI:29108"/>
    </ligand>
</feature>
<dbReference type="InterPro" id="IPR001279">
    <property type="entry name" value="Metallo-B-lactamas"/>
</dbReference>
<dbReference type="STRING" id="1797768.A3C59_04545"/>
<dbReference type="InterPro" id="IPR004613">
    <property type="entry name" value="RNase_J"/>
</dbReference>
<comment type="similarity">
    <text evidence="5">Belongs to the metallo-beta-lactamase superfamily. RNA-metabolizing metallo-beta-lactamase-like family. Bacterial RNase J subfamily.</text>
</comment>
<feature type="binding site" evidence="8">
    <location>
        <position position="52"/>
    </location>
    <ligand>
        <name>Ca(2+)</name>
        <dbReference type="ChEBI" id="CHEBI:29108"/>
    </ligand>
</feature>
<feature type="binding site" evidence="7">
    <location>
        <begin position="233"/>
        <end position="235"/>
    </location>
    <ligand>
        <name>substrate</name>
    </ligand>
</feature>
<dbReference type="InterPro" id="IPR055132">
    <property type="entry name" value="RNase_J_b_CASP"/>
</dbReference>
<evidence type="ECO:0000256" key="5">
    <source>
        <dbReference type="HAMAP-Rule" id="MF_01491"/>
    </source>
</evidence>
<dbReference type="PIRSF" id="PIRSF004803">
    <property type="entry name" value="RnjA"/>
    <property type="match status" value="1"/>
</dbReference>
<protein>
    <recommendedName>
        <fullName evidence="5">Ribonuclease J</fullName>
        <shortName evidence="5">RNase J</shortName>
        <ecNumber evidence="5">3.1.-.-</ecNumber>
    </recommendedName>
</protein>
<dbReference type="Pfam" id="PF22505">
    <property type="entry name" value="RNase_J_b_CASP"/>
    <property type="match status" value="1"/>
</dbReference>
<dbReference type="InterPro" id="IPR036866">
    <property type="entry name" value="RibonucZ/Hydroxyglut_hydro"/>
</dbReference>
<comment type="subunit">
    <text evidence="5">Homodimer, may be a subunit of the RNA degradosome.</text>
</comment>
<dbReference type="SMART" id="SM00849">
    <property type="entry name" value="Lactamase_B"/>
    <property type="match status" value="1"/>
</dbReference>
<comment type="function">
    <text evidence="5">An RNase that has 5'-3' exonuclease and possibly endonuclease activity. Involved in maturation of rRNA and in some organisms also mRNA maturation and/or decay.</text>
</comment>
<dbReference type="EC" id="3.1.-.-" evidence="5"/>
<dbReference type="Gene3D" id="3.60.15.10">
    <property type="entry name" value="Ribonuclease Z/Hydroxyacylglutathione hydrolase-like"/>
    <property type="match status" value="1"/>
</dbReference>
<keyword evidence="5" id="KW-0378">Hydrolase</keyword>
<feature type="binding site" evidence="5 7">
    <location>
        <begin position="366"/>
        <end position="370"/>
    </location>
    <ligand>
        <name>substrate</name>
    </ligand>
</feature>
<name>A0A1F5JUI4_9BACT</name>
<dbReference type="GO" id="GO:0004534">
    <property type="term" value="F:5'-3' RNA exonuclease activity"/>
    <property type="evidence" value="ECO:0007669"/>
    <property type="project" value="UniProtKB-UniRule"/>
</dbReference>
<dbReference type="InterPro" id="IPR030854">
    <property type="entry name" value="RNase_J_bac"/>
</dbReference>
<comment type="subcellular location">
    <subcellularLocation>
        <location evidence="5">Cytoplasm</location>
    </subcellularLocation>
</comment>
<evidence type="ECO:0000256" key="6">
    <source>
        <dbReference type="PIRSR" id="PIRSR004803-1"/>
    </source>
</evidence>
<dbReference type="AlphaFoldDB" id="A0A1F5JUI4"/>
<dbReference type="EMBL" id="MFCV01000030">
    <property type="protein sequence ID" value="OGE32267.1"/>
    <property type="molecule type" value="Genomic_DNA"/>
</dbReference>
<keyword evidence="5" id="KW-0255">Endonuclease</keyword>
<dbReference type="GO" id="GO:0004521">
    <property type="term" value="F:RNA endonuclease activity"/>
    <property type="evidence" value="ECO:0007669"/>
    <property type="project" value="UniProtKB-UniRule"/>
</dbReference>
<dbReference type="NCBIfam" id="TIGR00649">
    <property type="entry name" value="MG423"/>
    <property type="match status" value="1"/>
</dbReference>
<dbReference type="Pfam" id="PF17770">
    <property type="entry name" value="RNase_J_C"/>
    <property type="match status" value="1"/>
</dbReference>
<dbReference type="Gene3D" id="3.40.50.10710">
    <property type="entry name" value="Metallo-hydrolase/oxidoreductase"/>
    <property type="match status" value="1"/>
</dbReference>
<evidence type="ECO:0000256" key="2">
    <source>
        <dbReference type="ARBA" id="ARBA00022722"/>
    </source>
</evidence>
<dbReference type="PANTHER" id="PTHR43694:SF1">
    <property type="entry name" value="RIBONUCLEASE J"/>
    <property type="match status" value="1"/>
</dbReference>
<keyword evidence="3 5" id="KW-0269">Exonuclease</keyword>
<evidence type="ECO:0000256" key="8">
    <source>
        <dbReference type="PIRSR" id="PIRSR004803-3"/>
    </source>
</evidence>
<dbReference type="InterPro" id="IPR041636">
    <property type="entry name" value="RNase_J_C"/>
</dbReference>
<dbReference type="Gene3D" id="3.10.20.580">
    <property type="match status" value="1"/>
</dbReference>
<evidence type="ECO:0000259" key="9">
    <source>
        <dbReference type="SMART" id="SM00849"/>
    </source>
</evidence>
<feature type="binding site" evidence="8">
    <location>
        <position position="77"/>
    </location>
    <ligand>
        <name>Zn(2+)</name>
        <dbReference type="ChEBI" id="CHEBI:29105"/>
        <label>1</label>
        <note>catalytic</note>
    </ligand>
</feature>
<keyword evidence="8" id="KW-0862">Zinc</keyword>
<feature type="binding site" evidence="8">
    <location>
        <position position="445"/>
    </location>
    <ligand>
        <name>Ca(2+)</name>
        <dbReference type="ChEBI" id="CHEBI:29108"/>
    </ligand>
</feature>
<feature type="domain" description="Metallo-beta-lactamase" evidence="9">
    <location>
        <begin position="22"/>
        <end position="216"/>
    </location>
</feature>
<accession>A0A1F5JUI4</accession>
<dbReference type="HAMAP" id="MF_01491">
    <property type="entry name" value="RNase_J_bact"/>
    <property type="match status" value="1"/>
</dbReference>
<keyword evidence="8" id="KW-0106">Calcium</keyword>
<feature type="binding site" evidence="8">
    <location>
        <position position="164"/>
    </location>
    <ligand>
        <name>Zn(2+)</name>
        <dbReference type="ChEBI" id="CHEBI:29105"/>
        <label>2</label>
        <note>catalytic</note>
    </ligand>
</feature>
<keyword evidence="4 5" id="KW-0694">RNA-binding</keyword>
<comment type="cofactor">
    <cofactor evidence="8">
        <name>Zn(2+)</name>
        <dbReference type="ChEBI" id="CHEBI:29105"/>
    </cofactor>
    <text evidence="8">Binds 2 Zn(2+) ions per subunit. It is not clear if Zn(2+) or Mg(2+) is physiologically important.</text>
</comment>
<dbReference type="SUPFAM" id="SSF56281">
    <property type="entry name" value="Metallo-hydrolase/oxidoreductase"/>
    <property type="match status" value="1"/>
</dbReference>
<evidence type="ECO:0000313" key="10">
    <source>
        <dbReference type="EMBL" id="OGE32267.1"/>
    </source>
</evidence>
<feature type="binding site" evidence="8">
    <location>
        <position position="142"/>
    </location>
    <ligand>
        <name>Zn(2+)</name>
        <dbReference type="ChEBI" id="CHEBI:29105"/>
        <label>1</label>
        <note>catalytic</note>
    </ligand>
</feature>
<feature type="binding site" evidence="8">
    <location>
        <position position="79"/>
    </location>
    <ligand>
        <name>Zn(2+)</name>
        <dbReference type="ChEBI" id="CHEBI:29105"/>
        <label>2</label>
        <note>catalytic</note>
    </ligand>
</feature>
<feature type="active site" description="Proton donor" evidence="6">
    <location>
        <position position="196"/>
    </location>
</feature>
<dbReference type="GO" id="GO:0005737">
    <property type="term" value="C:cytoplasm"/>
    <property type="evidence" value="ECO:0007669"/>
    <property type="project" value="UniProtKB-SubCell"/>
</dbReference>
<dbReference type="GO" id="GO:0003723">
    <property type="term" value="F:RNA binding"/>
    <property type="evidence" value="ECO:0007669"/>
    <property type="project" value="UniProtKB-UniRule"/>
</dbReference>